<dbReference type="Gene3D" id="3.30.70.330">
    <property type="match status" value="2"/>
</dbReference>
<evidence type="ECO:0000256" key="1">
    <source>
        <dbReference type="ARBA" id="ARBA00004604"/>
    </source>
</evidence>
<keyword evidence="4" id="KW-0539">Nucleus</keyword>
<protein>
    <recommendedName>
        <fullName evidence="7">RRM domain-containing protein</fullName>
    </recommendedName>
</protein>
<feature type="compositionally biased region" description="Acidic residues" evidence="6">
    <location>
        <begin position="150"/>
        <end position="168"/>
    </location>
</feature>
<keyword evidence="9" id="KW-1185">Reference proteome</keyword>
<feature type="region of interest" description="Disordered" evidence="6">
    <location>
        <begin position="59"/>
        <end position="217"/>
    </location>
</feature>
<evidence type="ECO:0000313" key="8">
    <source>
        <dbReference type="EMBL" id="KAF6206847.1"/>
    </source>
</evidence>
<dbReference type="PROSITE" id="PS50102">
    <property type="entry name" value="RRM"/>
    <property type="match status" value="2"/>
</dbReference>
<reference evidence="8" key="1">
    <citation type="journal article" date="2021" name="Mol. Ecol. Resour.">
        <title>Apolygus lucorum genome provides insights into omnivorousness and mesophyll feeding.</title>
        <authorList>
            <person name="Liu Y."/>
            <person name="Liu H."/>
            <person name="Wang H."/>
            <person name="Huang T."/>
            <person name="Liu B."/>
            <person name="Yang B."/>
            <person name="Yin L."/>
            <person name="Li B."/>
            <person name="Zhang Y."/>
            <person name="Zhang S."/>
            <person name="Jiang F."/>
            <person name="Zhang X."/>
            <person name="Ren Y."/>
            <person name="Wang B."/>
            <person name="Wang S."/>
            <person name="Lu Y."/>
            <person name="Wu K."/>
            <person name="Fan W."/>
            <person name="Wang G."/>
        </authorList>
    </citation>
    <scope>NUCLEOTIDE SEQUENCE</scope>
    <source>
        <strain evidence="8">12Hb</strain>
    </source>
</reference>
<comment type="subcellular location">
    <subcellularLocation>
        <location evidence="1">Nucleus</location>
        <location evidence="1">Nucleolus</location>
    </subcellularLocation>
</comment>
<evidence type="ECO:0000256" key="4">
    <source>
        <dbReference type="ARBA" id="ARBA00023242"/>
    </source>
</evidence>
<sequence>MLDTAKNTPLENSGLKDTELNPEVNSKQVPETSYLPTLRTSGLVALHQFYTMAPTPVVSKVKSSTAKPKAGKNKQKLKTGKPRYIQRKNAKPSFKKKIQDLSESDFDSDEDFGMNGPEYGLLSDNSSEMSGELEEGIPEAPAYPGLGGDGGDEDDSEEDSNSEDEEPGDKEGESGEHDGEDGSSSEEEVPEPEGSVEGDSTDDEEKNKAKQPKRDVEREARTVFVGNLPCNVKKMKLKKWFSKFGNVESVRLRCPPIANPDVPKKVSAMQKDFHEERTNISAFVRFVDASSVDKAISANGAQWDETHNIRVDRSTGGKEHDDKKAVFVGNLPFDVEENQIREVFLDCGDIVNVRIVRDRRTNVGKGFAYVNFTERHSVPLALSKNGEKIGKRAVRVDKCNYKGRPSNPSDPKKVSQNFIDKRKSFMEKKFKNNPKKPKKGGPNAGDEGASFQGWQAKKREKRMKKKKNQKVTKKEQFIEMLNSKSKKPNTSS</sequence>
<organism evidence="8 9">
    <name type="scientific">Apolygus lucorum</name>
    <name type="common">Small green plant bug</name>
    <name type="synonym">Lygocoris lucorum</name>
    <dbReference type="NCBI Taxonomy" id="248454"/>
    <lineage>
        <taxon>Eukaryota</taxon>
        <taxon>Metazoa</taxon>
        <taxon>Ecdysozoa</taxon>
        <taxon>Arthropoda</taxon>
        <taxon>Hexapoda</taxon>
        <taxon>Insecta</taxon>
        <taxon>Pterygota</taxon>
        <taxon>Neoptera</taxon>
        <taxon>Paraneoptera</taxon>
        <taxon>Hemiptera</taxon>
        <taxon>Heteroptera</taxon>
        <taxon>Panheteroptera</taxon>
        <taxon>Cimicomorpha</taxon>
        <taxon>Miridae</taxon>
        <taxon>Mirini</taxon>
        <taxon>Apolygus</taxon>
    </lineage>
</organism>
<feature type="compositionally biased region" description="Acidic residues" evidence="6">
    <location>
        <begin position="102"/>
        <end position="112"/>
    </location>
</feature>
<feature type="region of interest" description="Disordered" evidence="6">
    <location>
        <begin position="1"/>
        <end position="32"/>
    </location>
</feature>
<dbReference type="AlphaFoldDB" id="A0A8S9XCW5"/>
<feature type="compositionally biased region" description="Basic residues" evidence="6">
    <location>
        <begin position="456"/>
        <end position="471"/>
    </location>
</feature>
<comment type="caution">
    <text evidence="8">The sequence shown here is derived from an EMBL/GenBank/DDBJ whole genome shotgun (WGS) entry which is preliminary data.</text>
</comment>
<feature type="compositionally biased region" description="Basic and acidic residues" evidence="6">
    <location>
        <begin position="205"/>
        <end position="217"/>
    </location>
</feature>
<feature type="domain" description="RRM" evidence="7">
    <location>
        <begin position="324"/>
        <end position="401"/>
    </location>
</feature>
<dbReference type="PANTHER" id="PTHR23236">
    <property type="entry name" value="EUKARYOTIC TRANSLATION INITIATION FACTOR 4B/4H"/>
    <property type="match status" value="1"/>
</dbReference>
<evidence type="ECO:0000259" key="7">
    <source>
        <dbReference type="PROSITE" id="PS50102"/>
    </source>
</evidence>
<dbReference type="CDD" id="cd12394">
    <property type="entry name" value="RRM1_RBM34"/>
    <property type="match status" value="1"/>
</dbReference>
<dbReference type="GO" id="GO:0000463">
    <property type="term" value="P:maturation of LSU-rRNA from tricistronic rRNA transcript (SSU-rRNA, 5.8S rRNA, LSU-rRNA)"/>
    <property type="evidence" value="ECO:0007669"/>
    <property type="project" value="TreeGrafter"/>
</dbReference>
<feature type="compositionally biased region" description="Polar residues" evidence="6">
    <location>
        <begin position="23"/>
        <end position="32"/>
    </location>
</feature>
<evidence type="ECO:0000313" key="9">
    <source>
        <dbReference type="Proteomes" id="UP000466442"/>
    </source>
</evidence>
<dbReference type="SUPFAM" id="SSF54928">
    <property type="entry name" value="RNA-binding domain, RBD"/>
    <property type="match status" value="2"/>
</dbReference>
<evidence type="ECO:0000256" key="3">
    <source>
        <dbReference type="ARBA" id="ARBA00022884"/>
    </source>
</evidence>
<feature type="region of interest" description="Disordered" evidence="6">
    <location>
        <begin position="425"/>
        <end position="492"/>
    </location>
</feature>
<name>A0A8S9XCW5_APOLU</name>
<evidence type="ECO:0000256" key="2">
    <source>
        <dbReference type="ARBA" id="ARBA00007077"/>
    </source>
</evidence>
<feature type="compositionally biased region" description="Acidic residues" evidence="6">
    <location>
        <begin position="178"/>
        <end position="204"/>
    </location>
</feature>
<dbReference type="InterPro" id="IPR035979">
    <property type="entry name" value="RBD_domain_sf"/>
</dbReference>
<comment type="similarity">
    <text evidence="2">Belongs to the RRM RBM34 family.</text>
</comment>
<feature type="compositionally biased region" description="Polar residues" evidence="6">
    <location>
        <begin position="1"/>
        <end position="11"/>
    </location>
</feature>
<dbReference type="InterPro" id="IPR000504">
    <property type="entry name" value="RRM_dom"/>
</dbReference>
<evidence type="ECO:0000256" key="6">
    <source>
        <dbReference type="SAM" id="MobiDB-lite"/>
    </source>
</evidence>
<dbReference type="InterPro" id="IPR012677">
    <property type="entry name" value="Nucleotide-bd_a/b_plait_sf"/>
</dbReference>
<dbReference type="OrthoDB" id="442677at2759"/>
<accession>A0A8S9XCW5</accession>
<proteinExistence type="inferred from homology"/>
<dbReference type="GO" id="GO:0005730">
    <property type="term" value="C:nucleolus"/>
    <property type="evidence" value="ECO:0007669"/>
    <property type="project" value="UniProtKB-SubCell"/>
</dbReference>
<dbReference type="InterPro" id="IPR034221">
    <property type="entry name" value="RBM34_RRM2"/>
</dbReference>
<keyword evidence="3 5" id="KW-0694">RNA-binding</keyword>
<dbReference type="Pfam" id="PF00076">
    <property type="entry name" value="RRM_1"/>
    <property type="match status" value="2"/>
</dbReference>
<evidence type="ECO:0000256" key="5">
    <source>
        <dbReference type="PROSITE-ProRule" id="PRU00176"/>
    </source>
</evidence>
<dbReference type="Proteomes" id="UP000466442">
    <property type="component" value="Unassembled WGS sequence"/>
</dbReference>
<dbReference type="SMART" id="SM00360">
    <property type="entry name" value="RRM"/>
    <property type="match status" value="2"/>
</dbReference>
<feature type="compositionally biased region" description="Basic residues" evidence="6">
    <location>
        <begin position="69"/>
        <end position="96"/>
    </location>
</feature>
<gene>
    <name evidence="8" type="ORF">GE061_018083</name>
</gene>
<dbReference type="EMBL" id="WIXP02000008">
    <property type="protein sequence ID" value="KAF6206847.1"/>
    <property type="molecule type" value="Genomic_DNA"/>
</dbReference>
<dbReference type="GO" id="GO:0019843">
    <property type="term" value="F:rRNA binding"/>
    <property type="evidence" value="ECO:0007669"/>
    <property type="project" value="TreeGrafter"/>
</dbReference>
<feature type="domain" description="RRM" evidence="7">
    <location>
        <begin position="221"/>
        <end position="316"/>
    </location>
</feature>
<dbReference type="CDD" id="cd12395">
    <property type="entry name" value="RRM2_RBM34"/>
    <property type="match status" value="1"/>
</dbReference>
<dbReference type="PANTHER" id="PTHR23236:SF25">
    <property type="entry name" value="RNA-BINDING PROTEIN 34"/>
    <property type="match status" value="1"/>
</dbReference>